<dbReference type="EMBL" id="WUUT01000001">
    <property type="protein sequence ID" value="MXR50363.1"/>
    <property type="molecule type" value="Genomic_DNA"/>
</dbReference>
<keyword evidence="2" id="KW-1185">Reference proteome</keyword>
<protein>
    <recommendedName>
        <fullName evidence="3">CRISPR-associated exonuclease Cas4</fullName>
    </recommendedName>
</protein>
<gene>
    <name evidence="1" type="ORF">GRX03_01910</name>
</gene>
<dbReference type="OrthoDB" id="26676at2157"/>
<dbReference type="AlphaFoldDB" id="A0A6B0T4E1"/>
<dbReference type="RefSeq" id="WP_159762500.1">
    <property type="nucleotide sequence ID" value="NZ_WUUT01000001.1"/>
</dbReference>
<evidence type="ECO:0008006" key="3">
    <source>
        <dbReference type="Google" id="ProtNLM"/>
    </source>
</evidence>
<evidence type="ECO:0000313" key="1">
    <source>
        <dbReference type="EMBL" id="MXR50363.1"/>
    </source>
</evidence>
<accession>A0A6B0T4E1</accession>
<reference evidence="1 2" key="1">
    <citation type="submission" date="2019-12" db="EMBL/GenBank/DDBJ databases">
        <title>Isolation and characterization of three novel carbon monoxide-oxidizing members of Halobacteria from salione crusts and soils.</title>
        <authorList>
            <person name="Myers M.R."/>
            <person name="King G.M."/>
        </authorList>
    </citation>
    <scope>NUCLEOTIDE SEQUENCE [LARGE SCALE GENOMIC DNA]</scope>
    <source>
        <strain evidence="1 2">WSH3</strain>
    </source>
</reference>
<dbReference type="Proteomes" id="UP000466535">
    <property type="component" value="Unassembled WGS sequence"/>
</dbReference>
<name>A0A6B0T4E1_9EURY</name>
<comment type="caution">
    <text evidence="1">The sequence shown here is derived from an EMBL/GenBank/DDBJ whole genome shotgun (WGS) entry which is preliminary data.</text>
</comment>
<sequence length="217" mass="24401">MHAFRDIEAAAYCPRKLYYRKRDPDEEVPEIVGQRRQLAFEYGTLLDDETALRQAPIEVTPTQFRSTLGCARARLDRWAELLDPADREAFLSGRECRGIVHKRLTDPPSLSLVFAGKPPENGIWRPQSARLVAGAKALSWEEETAVESAYAEYPAYGVIRKVDIDARRTAAYREAVRIADSVDGPPARIGNDAKCESCEYRGECGAKTRSLRSLLRN</sequence>
<organism evidence="1 2">
    <name type="scientific">Halovenus carboxidivorans</name>
    <dbReference type="NCBI Taxonomy" id="2692199"/>
    <lineage>
        <taxon>Archaea</taxon>
        <taxon>Methanobacteriati</taxon>
        <taxon>Methanobacteriota</taxon>
        <taxon>Stenosarchaea group</taxon>
        <taxon>Halobacteria</taxon>
        <taxon>Halobacteriales</taxon>
        <taxon>Haloarculaceae</taxon>
        <taxon>Halovenus</taxon>
    </lineage>
</organism>
<proteinExistence type="predicted"/>
<evidence type="ECO:0000313" key="2">
    <source>
        <dbReference type="Proteomes" id="UP000466535"/>
    </source>
</evidence>